<evidence type="ECO:0000313" key="2">
    <source>
        <dbReference type="Proteomes" id="UP001153269"/>
    </source>
</evidence>
<dbReference type="AlphaFoldDB" id="A0A9N7UYN5"/>
<gene>
    <name evidence="1" type="ORF">PLEPLA_LOCUS28526</name>
</gene>
<sequence length="104" mass="11406">MEKQGGDAGRRRREETLGLVSVRLCFCVFEFHFLPDPPPVHLVLVSDQSDDTSSSSLSTEFTETRVMVSALHRVPGVGGLSALVVSEHIKVWSGLDINGKLKQN</sequence>
<keyword evidence="2" id="KW-1185">Reference proteome</keyword>
<dbReference type="EMBL" id="CADEAL010002502">
    <property type="protein sequence ID" value="CAB1440759.1"/>
    <property type="molecule type" value="Genomic_DNA"/>
</dbReference>
<name>A0A9N7UYN5_PLEPL</name>
<reference evidence="1" key="1">
    <citation type="submission" date="2020-03" db="EMBL/GenBank/DDBJ databases">
        <authorList>
            <person name="Weist P."/>
        </authorList>
    </citation>
    <scope>NUCLEOTIDE SEQUENCE</scope>
</reference>
<organism evidence="1 2">
    <name type="scientific">Pleuronectes platessa</name>
    <name type="common">European plaice</name>
    <dbReference type="NCBI Taxonomy" id="8262"/>
    <lineage>
        <taxon>Eukaryota</taxon>
        <taxon>Metazoa</taxon>
        <taxon>Chordata</taxon>
        <taxon>Craniata</taxon>
        <taxon>Vertebrata</taxon>
        <taxon>Euteleostomi</taxon>
        <taxon>Actinopterygii</taxon>
        <taxon>Neopterygii</taxon>
        <taxon>Teleostei</taxon>
        <taxon>Neoteleostei</taxon>
        <taxon>Acanthomorphata</taxon>
        <taxon>Carangaria</taxon>
        <taxon>Pleuronectiformes</taxon>
        <taxon>Pleuronectoidei</taxon>
        <taxon>Pleuronectidae</taxon>
        <taxon>Pleuronectes</taxon>
    </lineage>
</organism>
<accession>A0A9N7UYN5</accession>
<comment type="caution">
    <text evidence="1">The sequence shown here is derived from an EMBL/GenBank/DDBJ whole genome shotgun (WGS) entry which is preliminary data.</text>
</comment>
<protein>
    <submittedName>
        <fullName evidence="1">Uncharacterized protein</fullName>
    </submittedName>
</protein>
<dbReference type="Proteomes" id="UP001153269">
    <property type="component" value="Unassembled WGS sequence"/>
</dbReference>
<proteinExistence type="predicted"/>
<evidence type="ECO:0000313" key="1">
    <source>
        <dbReference type="EMBL" id="CAB1440759.1"/>
    </source>
</evidence>